<dbReference type="OrthoDB" id="6047381at2759"/>
<evidence type="ECO:0000256" key="7">
    <source>
        <dbReference type="ARBA" id="ARBA00022787"/>
    </source>
</evidence>
<evidence type="ECO:0000256" key="2">
    <source>
        <dbReference type="ARBA" id="ARBA00004305"/>
    </source>
</evidence>
<evidence type="ECO:0000256" key="5">
    <source>
        <dbReference type="ARBA" id="ARBA00019863"/>
    </source>
</evidence>
<comment type="subcellular location">
    <subcellularLocation>
        <location evidence="3">Cytoplasm</location>
    </subcellularLocation>
    <subcellularLocation>
        <location evidence="2">Mitochondrion matrix</location>
    </subcellularLocation>
    <subcellularLocation>
        <location evidence="1">Mitochondrion outer membrane</location>
    </subcellularLocation>
</comment>
<protein>
    <recommendedName>
        <fullName evidence="5">Mitochondria-eating protein</fullName>
    </recommendedName>
    <alternativeName>
        <fullName evidence="12">Spermatogenesis-associated protein 18</fullName>
    </alternativeName>
</protein>
<dbReference type="Pfam" id="PF16026">
    <property type="entry name" value="MIEAP"/>
    <property type="match status" value="1"/>
</dbReference>
<organism evidence="14 15">
    <name type="scientific">Acanthoscelides obtectus</name>
    <name type="common">Bean weevil</name>
    <name type="synonym">Bruchus obtectus</name>
    <dbReference type="NCBI Taxonomy" id="200917"/>
    <lineage>
        <taxon>Eukaryota</taxon>
        <taxon>Metazoa</taxon>
        <taxon>Ecdysozoa</taxon>
        <taxon>Arthropoda</taxon>
        <taxon>Hexapoda</taxon>
        <taxon>Insecta</taxon>
        <taxon>Pterygota</taxon>
        <taxon>Neoptera</taxon>
        <taxon>Endopterygota</taxon>
        <taxon>Coleoptera</taxon>
        <taxon>Polyphaga</taxon>
        <taxon>Cucujiformia</taxon>
        <taxon>Chrysomeloidea</taxon>
        <taxon>Chrysomelidae</taxon>
        <taxon>Bruchinae</taxon>
        <taxon>Bruchini</taxon>
        <taxon>Acanthoscelides</taxon>
    </lineage>
</organism>
<feature type="domain" description="Mitochondria-eating protein C-terminal" evidence="13">
    <location>
        <begin position="4"/>
        <end position="114"/>
    </location>
</feature>
<dbReference type="Proteomes" id="UP001152888">
    <property type="component" value="Unassembled WGS sequence"/>
</dbReference>
<sequence>MLRCLGATGDACPFQEAEAQVVGLVCDTLREYRCLEGCDQLRRYAGQAARVAWAMVCAVPPYELDTDFATPAKLQLEKHQRHHSSDRTCETVRAFVWPGISCQNRCVFKAIVVTDASGT</sequence>
<dbReference type="PANTHER" id="PTHR21771:SF1">
    <property type="entry name" value="MITOCHONDRIA-EATING PROTEIN"/>
    <property type="match status" value="1"/>
</dbReference>
<keyword evidence="11" id="KW-0472">Membrane</keyword>
<dbReference type="InterPro" id="IPR031981">
    <property type="entry name" value="MIEAP_C"/>
</dbReference>
<evidence type="ECO:0000313" key="15">
    <source>
        <dbReference type="Proteomes" id="UP001152888"/>
    </source>
</evidence>
<evidence type="ECO:0000256" key="12">
    <source>
        <dbReference type="ARBA" id="ARBA00032687"/>
    </source>
</evidence>
<dbReference type="EMBL" id="CAKOFQ010008348">
    <property type="protein sequence ID" value="CAH2013600.1"/>
    <property type="molecule type" value="Genomic_DNA"/>
</dbReference>
<evidence type="ECO:0000256" key="11">
    <source>
        <dbReference type="ARBA" id="ARBA00023136"/>
    </source>
</evidence>
<dbReference type="GO" id="GO:0035695">
    <property type="term" value="P:mitophagy by internal vacuole formation"/>
    <property type="evidence" value="ECO:0007669"/>
    <property type="project" value="TreeGrafter"/>
</dbReference>
<keyword evidence="9" id="KW-0446">Lipid-binding</keyword>
<dbReference type="GO" id="GO:0035694">
    <property type="term" value="P:mitochondrial protein catabolic process"/>
    <property type="evidence" value="ECO:0007669"/>
    <property type="project" value="InterPro"/>
</dbReference>
<keyword evidence="15" id="KW-1185">Reference proteome</keyword>
<dbReference type="GO" id="GO:0005741">
    <property type="term" value="C:mitochondrial outer membrane"/>
    <property type="evidence" value="ECO:0007669"/>
    <property type="project" value="UniProtKB-SubCell"/>
</dbReference>
<keyword evidence="10" id="KW-0496">Mitochondrion</keyword>
<comment type="caution">
    <text evidence="14">The sequence shown here is derived from an EMBL/GenBank/DDBJ whole genome shotgun (WGS) entry which is preliminary data.</text>
</comment>
<evidence type="ECO:0000256" key="4">
    <source>
        <dbReference type="ARBA" id="ARBA00008233"/>
    </source>
</evidence>
<name>A0A9P0MHT0_ACAOB</name>
<dbReference type="InterPro" id="IPR026169">
    <property type="entry name" value="MIEAP"/>
</dbReference>
<evidence type="ECO:0000313" key="14">
    <source>
        <dbReference type="EMBL" id="CAH2013600.1"/>
    </source>
</evidence>
<proteinExistence type="inferred from homology"/>
<dbReference type="PANTHER" id="PTHR21771">
    <property type="entry name" value="MITOCHONDRIA-EATING PROTEIN-RELATED"/>
    <property type="match status" value="1"/>
</dbReference>
<dbReference type="GO" id="GO:0008289">
    <property type="term" value="F:lipid binding"/>
    <property type="evidence" value="ECO:0007669"/>
    <property type="project" value="UniProtKB-KW"/>
</dbReference>
<gene>
    <name evidence="14" type="ORF">ACAOBT_LOCUS33571</name>
</gene>
<keyword evidence="7" id="KW-1000">Mitochondrion outer membrane</keyword>
<keyword evidence="6" id="KW-0963">Cytoplasm</keyword>
<evidence type="ECO:0000256" key="6">
    <source>
        <dbReference type="ARBA" id="ARBA00022490"/>
    </source>
</evidence>
<evidence type="ECO:0000256" key="3">
    <source>
        <dbReference type="ARBA" id="ARBA00004496"/>
    </source>
</evidence>
<dbReference type="GO" id="GO:0005759">
    <property type="term" value="C:mitochondrial matrix"/>
    <property type="evidence" value="ECO:0007669"/>
    <property type="project" value="UniProtKB-SubCell"/>
</dbReference>
<accession>A0A9P0MHT0</accession>
<comment type="similarity">
    <text evidence="4">Belongs to the MIEAP family.</text>
</comment>
<evidence type="ECO:0000256" key="1">
    <source>
        <dbReference type="ARBA" id="ARBA00004294"/>
    </source>
</evidence>
<keyword evidence="8" id="KW-0175">Coiled coil</keyword>
<evidence type="ECO:0000256" key="9">
    <source>
        <dbReference type="ARBA" id="ARBA00023121"/>
    </source>
</evidence>
<evidence type="ECO:0000256" key="8">
    <source>
        <dbReference type="ARBA" id="ARBA00023054"/>
    </source>
</evidence>
<dbReference type="AlphaFoldDB" id="A0A9P0MHT0"/>
<evidence type="ECO:0000256" key="10">
    <source>
        <dbReference type="ARBA" id="ARBA00023128"/>
    </source>
</evidence>
<reference evidence="14" key="1">
    <citation type="submission" date="2022-03" db="EMBL/GenBank/DDBJ databases">
        <authorList>
            <person name="Sayadi A."/>
        </authorList>
    </citation>
    <scope>NUCLEOTIDE SEQUENCE</scope>
</reference>
<evidence type="ECO:0000259" key="13">
    <source>
        <dbReference type="Pfam" id="PF16026"/>
    </source>
</evidence>